<protein>
    <submittedName>
        <fullName evidence="1">Uncharacterized protein</fullName>
    </submittedName>
</protein>
<dbReference type="Proteomes" id="UP001172386">
    <property type="component" value="Unassembled WGS sequence"/>
</dbReference>
<accession>A0ACC2ZWY8</accession>
<organism evidence="1 2">
    <name type="scientific">Neophaeococcomyces mojaviensis</name>
    <dbReference type="NCBI Taxonomy" id="3383035"/>
    <lineage>
        <taxon>Eukaryota</taxon>
        <taxon>Fungi</taxon>
        <taxon>Dikarya</taxon>
        <taxon>Ascomycota</taxon>
        <taxon>Pezizomycotina</taxon>
        <taxon>Eurotiomycetes</taxon>
        <taxon>Chaetothyriomycetidae</taxon>
        <taxon>Chaetothyriales</taxon>
        <taxon>Chaetothyriales incertae sedis</taxon>
        <taxon>Neophaeococcomyces</taxon>
    </lineage>
</organism>
<keyword evidence="2" id="KW-1185">Reference proteome</keyword>
<proteinExistence type="predicted"/>
<reference evidence="1" key="1">
    <citation type="submission" date="2022-10" db="EMBL/GenBank/DDBJ databases">
        <title>Culturing micro-colonial fungi from biological soil crusts in the Mojave desert and describing Neophaeococcomyces mojavensis, and introducing the new genera and species Taxawa tesnikishii.</title>
        <authorList>
            <person name="Kurbessoian T."/>
            <person name="Stajich J.E."/>
        </authorList>
    </citation>
    <scope>NUCLEOTIDE SEQUENCE</scope>
    <source>
        <strain evidence="1">JES_112</strain>
    </source>
</reference>
<name>A0ACC2ZWY8_9EURO</name>
<gene>
    <name evidence="1" type="ORF">H2198_008569</name>
</gene>
<evidence type="ECO:0000313" key="1">
    <source>
        <dbReference type="EMBL" id="KAJ9652147.1"/>
    </source>
</evidence>
<comment type="caution">
    <text evidence="1">The sequence shown here is derived from an EMBL/GenBank/DDBJ whole genome shotgun (WGS) entry which is preliminary data.</text>
</comment>
<evidence type="ECO:0000313" key="2">
    <source>
        <dbReference type="Proteomes" id="UP001172386"/>
    </source>
</evidence>
<sequence length="212" mass="24110">MIDLALVYLAGLEIWQFMFRASRRDQQYSFLTRFKKLESTVRNQRLWQTLLLCGPLLLSAVASIVKTYLLSALGSRLDFTWNIVPFILWVKIENYCIPIAATAPVFRLFIRSFIDQRATDGSYGTSGTDRKHSKFTDKLELSQRSRNRNGTQNGDKDFGALDEVTDTNGSVHGSEIDLVPQNGGSMVIEVKREYHVRVEEQNGKDSSLAQPR</sequence>
<dbReference type="EMBL" id="JAPDRQ010000213">
    <property type="protein sequence ID" value="KAJ9652147.1"/>
    <property type="molecule type" value="Genomic_DNA"/>
</dbReference>